<accession>A0A1I8Q052</accession>
<dbReference type="PANTHER" id="PTHR12241">
    <property type="entry name" value="TUBULIN POLYGLUTAMYLASE"/>
    <property type="match status" value="1"/>
</dbReference>
<evidence type="ECO:0000313" key="7">
    <source>
        <dbReference type="EnsemblMetazoa" id="SCAU012632-PA"/>
    </source>
</evidence>
<name>A0A1I8Q052_STOCA</name>
<evidence type="ECO:0000256" key="6">
    <source>
        <dbReference type="SAM" id="Phobius"/>
    </source>
</evidence>
<evidence type="ECO:0000256" key="3">
    <source>
        <dbReference type="ARBA" id="ARBA00022701"/>
    </source>
</evidence>
<dbReference type="GO" id="GO:0070740">
    <property type="term" value="F:tubulin-glutamic acid ligase activity"/>
    <property type="evidence" value="ECO:0007669"/>
    <property type="project" value="TreeGrafter"/>
</dbReference>
<keyword evidence="5" id="KW-0067">ATP-binding</keyword>
<evidence type="ECO:0000256" key="4">
    <source>
        <dbReference type="ARBA" id="ARBA00022741"/>
    </source>
</evidence>
<organism evidence="7 8">
    <name type="scientific">Stomoxys calcitrans</name>
    <name type="common">Stable fly</name>
    <name type="synonym">Conops calcitrans</name>
    <dbReference type="NCBI Taxonomy" id="35570"/>
    <lineage>
        <taxon>Eukaryota</taxon>
        <taxon>Metazoa</taxon>
        <taxon>Ecdysozoa</taxon>
        <taxon>Arthropoda</taxon>
        <taxon>Hexapoda</taxon>
        <taxon>Insecta</taxon>
        <taxon>Pterygota</taxon>
        <taxon>Neoptera</taxon>
        <taxon>Endopterygota</taxon>
        <taxon>Diptera</taxon>
        <taxon>Brachycera</taxon>
        <taxon>Muscomorpha</taxon>
        <taxon>Muscoidea</taxon>
        <taxon>Muscidae</taxon>
        <taxon>Stomoxys</taxon>
    </lineage>
</organism>
<dbReference type="Proteomes" id="UP000095300">
    <property type="component" value="Unassembled WGS sequence"/>
</dbReference>
<dbReference type="GO" id="GO:0000226">
    <property type="term" value="P:microtubule cytoskeleton organization"/>
    <property type="evidence" value="ECO:0007669"/>
    <property type="project" value="TreeGrafter"/>
</dbReference>
<dbReference type="PROSITE" id="PS51221">
    <property type="entry name" value="TTL"/>
    <property type="match status" value="1"/>
</dbReference>
<dbReference type="PANTHER" id="PTHR12241:SF162">
    <property type="entry name" value="TUBULIN MONOGLUTAMYLASE TTLL4"/>
    <property type="match status" value="1"/>
</dbReference>
<dbReference type="STRING" id="35570.A0A1I8Q052"/>
<evidence type="ECO:0008006" key="9">
    <source>
        <dbReference type="Google" id="ProtNLM"/>
    </source>
</evidence>
<evidence type="ECO:0000313" key="8">
    <source>
        <dbReference type="Proteomes" id="UP000095300"/>
    </source>
</evidence>
<keyword evidence="6" id="KW-1133">Transmembrane helix</keyword>
<comment type="similarity">
    <text evidence="1">Belongs to the tubulin--tyrosine ligase family.</text>
</comment>
<keyword evidence="3" id="KW-0493">Microtubule</keyword>
<sequence length="803" mass="93002">MPSSKNILQSNEDLVLDKSNFYDHLDENNHRKNHILKEKAANNNDVSNYDTWLYDTANEHGADFMDTKSNDIQNYNTSKYFVEANYMGTSKPKRGSVPLHPKDEELCDYRRVNVYDDYDTSIGYSDNTIIDENGHTSFGMAASPKTYKASELDELDDSDISSDSEECYRSHAFKLTHAVDAIYTTTSVASSLSSVDSLCNPETLLVPSLFPNVPPYLAFSSNAKKGPDVPADLYRVLKWRVTSVMPRVVRTILSNSGMRLLKSKIHFLQTNNDKIFSYLVIYFVTTLNYILIGYFLSRYTPSCGDDKRREQKLYENMLIDNSTFLIDVQEFLQNNFISRNPTYIIPNDLKQLRKSWPKYSQRNVKWIIKPPASARGSGIRVVDRWAQIPKRKSLIVQKYIERPLLINGSKFDLRLYVLVTSMHPLRVYLYHNGLARFASVKYSDKSDTLSDRCMHLTNYSINKFSSNYAKNEDVNACHGHKWTIKSLWNFLGSRGVRTELLWDALRSLVLRTLIAGENSINNMIRTNVESKYSCFELFGFDVLLDADLIPWLLEVNISPSLHSELPLDAHVKAPLVQSVLNTALYNVPPKLAIERQKEIALEMALQPGPICYDKRIYINYLSRSEKIKHSTFTRKTMEDRDEYIEAILENLTPDDVRCLIIAEDELARSSPLERIFPTRESYKYLKYTDTPRYYNRLLDAWETRYGHNRSEGIKLLRRYCEEQYHLQVPQIPTKKPLKYRTRAIMRITRPTNLALNPALITRRWKSYKQTLREQHRENTTNSKNDCLNLTLNIIGSKANELSV</sequence>
<dbReference type="AlphaFoldDB" id="A0A1I8Q052"/>
<dbReference type="Pfam" id="PF03133">
    <property type="entry name" value="TTL"/>
    <property type="match status" value="1"/>
</dbReference>
<dbReference type="GO" id="GO:0005874">
    <property type="term" value="C:microtubule"/>
    <property type="evidence" value="ECO:0007669"/>
    <property type="project" value="UniProtKB-KW"/>
</dbReference>
<protein>
    <recommendedName>
        <fullName evidence="9">Tubulin polyglutamylase TTLL4</fullName>
    </recommendedName>
</protein>
<evidence type="ECO:0000256" key="2">
    <source>
        <dbReference type="ARBA" id="ARBA00022598"/>
    </source>
</evidence>
<dbReference type="Gene3D" id="3.30.470.20">
    <property type="entry name" value="ATP-grasp fold, B domain"/>
    <property type="match status" value="1"/>
</dbReference>
<dbReference type="VEuPathDB" id="VectorBase:SCAU012632"/>
<gene>
    <name evidence="7" type="primary">106091953</name>
</gene>
<dbReference type="GO" id="GO:0005524">
    <property type="term" value="F:ATP binding"/>
    <property type="evidence" value="ECO:0007669"/>
    <property type="project" value="UniProtKB-KW"/>
</dbReference>
<proteinExistence type="inferred from homology"/>
<dbReference type="GO" id="GO:0036064">
    <property type="term" value="C:ciliary basal body"/>
    <property type="evidence" value="ECO:0007669"/>
    <property type="project" value="TreeGrafter"/>
</dbReference>
<feature type="transmembrane region" description="Helical" evidence="6">
    <location>
        <begin position="275"/>
        <end position="296"/>
    </location>
</feature>
<keyword evidence="2" id="KW-0436">Ligase</keyword>
<reference evidence="7" key="1">
    <citation type="submission" date="2020-05" db="UniProtKB">
        <authorList>
            <consortium name="EnsemblMetazoa"/>
        </authorList>
    </citation>
    <scope>IDENTIFICATION</scope>
    <source>
        <strain evidence="7">USDA</strain>
    </source>
</reference>
<dbReference type="SUPFAM" id="SSF56059">
    <property type="entry name" value="Glutathione synthetase ATP-binding domain-like"/>
    <property type="match status" value="1"/>
</dbReference>
<dbReference type="FunFam" id="3.30.470.20:FF:000009">
    <property type="entry name" value="tubulin polyglutamylase TTLL5 isoform X1"/>
    <property type="match status" value="1"/>
</dbReference>
<dbReference type="EnsemblMetazoa" id="SCAU012632-RA">
    <property type="protein sequence ID" value="SCAU012632-PA"/>
    <property type="gene ID" value="SCAU012632"/>
</dbReference>
<keyword evidence="4" id="KW-0547">Nucleotide-binding</keyword>
<dbReference type="OrthoDB" id="202825at2759"/>
<keyword evidence="6" id="KW-0812">Transmembrane</keyword>
<keyword evidence="6" id="KW-0472">Membrane</keyword>
<dbReference type="GO" id="GO:0015631">
    <property type="term" value="F:tubulin binding"/>
    <property type="evidence" value="ECO:0007669"/>
    <property type="project" value="TreeGrafter"/>
</dbReference>
<keyword evidence="8" id="KW-1185">Reference proteome</keyword>
<evidence type="ECO:0000256" key="5">
    <source>
        <dbReference type="ARBA" id="ARBA00022840"/>
    </source>
</evidence>
<dbReference type="InterPro" id="IPR004344">
    <property type="entry name" value="TTL/TTLL_fam"/>
</dbReference>
<evidence type="ECO:0000256" key="1">
    <source>
        <dbReference type="ARBA" id="ARBA00006820"/>
    </source>
</evidence>